<keyword evidence="6" id="KW-1185">Reference proteome</keyword>
<evidence type="ECO:0000256" key="1">
    <source>
        <dbReference type="ARBA" id="ARBA00009995"/>
    </source>
</evidence>
<feature type="transmembrane region" description="Helical" evidence="4">
    <location>
        <begin position="423"/>
        <end position="443"/>
    </location>
</feature>
<keyword evidence="3" id="KW-0808">Transferase</keyword>
<organism evidence="6 7">
    <name type="scientific">Agrilus planipennis</name>
    <name type="common">Emerald ash borer</name>
    <name type="synonym">Agrilus marcopoli</name>
    <dbReference type="NCBI Taxonomy" id="224129"/>
    <lineage>
        <taxon>Eukaryota</taxon>
        <taxon>Metazoa</taxon>
        <taxon>Ecdysozoa</taxon>
        <taxon>Arthropoda</taxon>
        <taxon>Hexapoda</taxon>
        <taxon>Insecta</taxon>
        <taxon>Pterygota</taxon>
        <taxon>Neoptera</taxon>
        <taxon>Endopterygota</taxon>
        <taxon>Coleoptera</taxon>
        <taxon>Polyphaga</taxon>
        <taxon>Elateriformia</taxon>
        <taxon>Buprestoidea</taxon>
        <taxon>Buprestidae</taxon>
        <taxon>Agrilinae</taxon>
        <taxon>Agrilus</taxon>
    </lineage>
</organism>
<evidence type="ECO:0000256" key="4">
    <source>
        <dbReference type="SAM" id="Phobius"/>
    </source>
</evidence>
<feature type="chain" id="PRO_5010716398" evidence="5">
    <location>
        <begin position="19"/>
        <end position="450"/>
    </location>
</feature>
<dbReference type="InterPro" id="IPR050271">
    <property type="entry name" value="UDP-glycosyltransferase"/>
</dbReference>
<proteinExistence type="inferred from homology"/>
<dbReference type="Pfam" id="PF00201">
    <property type="entry name" value="UDPGT"/>
    <property type="match status" value="1"/>
</dbReference>
<keyword evidence="4" id="KW-1133">Transmembrane helix</keyword>
<dbReference type="PANTHER" id="PTHR48043:SF145">
    <property type="entry name" value="FI06409P-RELATED"/>
    <property type="match status" value="1"/>
</dbReference>
<evidence type="ECO:0000313" key="7">
    <source>
        <dbReference type="RefSeq" id="XP_018321656.1"/>
    </source>
</evidence>
<dbReference type="PANTHER" id="PTHR48043">
    <property type="entry name" value="EG:EG0003.4 PROTEIN-RELATED"/>
    <property type="match status" value="1"/>
</dbReference>
<dbReference type="GeneID" id="108734544"/>
<evidence type="ECO:0000256" key="2">
    <source>
        <dbReference type="ARBA" id="ARBA00022676"/>
    </source>
</evidence>
<keyword evidence="4" id="KW-0472">Membrane</keyword>
<dbReference type="RefSeq" id="XP_018321656.1">
    <property type="nucleotide sequence ID" value="XM_018466154.2"/>
</dbReference>
<evidence type="ECO:0000256" key="3">
    <source>
        <dbReference type="ARBA" id="ARBA00022679"/>
    </source>
</evidence>
<dbReference type="Gene3D" id="3.40.50.2000">
    <property type="entry name" value="Glycogen Phosphorylase B"/>
    <property type="match status" value="1"/>
</dbReference>
<feature type="signal peptide" evidence="5">
    <location>
        <begin position="1"/>
        <end position="18"/>
    </location>
</feature>
<comment type="similarity">
    <text evidence="1">Belongs to the UDP-glycosyltransferase family.</text>
</comment>
<dbReference type="OrthoDB" id="5835829at2759"/>
<dbReference type="AlphaFoldDB" id="A0A1W4WCF4"/>
<keyword evidence="5" id="KW-0732">Signal</keyword>
<accession>A0A1W4WCF4</accession>
<keyword evidence="4" id="KW-0812">Transmembrane</keyword>
<reference evidence="7" key="1">
    <citation type="submission" date="2025-08" db="UniProtKB">
        <authorList>
            <consortium name="RefSeq"/>
        </authorList>
    </citation>
    <scope>IDENTIFICATION</scope>
    <source>
        <tissue evidence="7">Entire body</tissue>
    </source>
</reference>
<keyword evidence="2" id="KW-0328">Glycosyltransferase</keyword>
<sequence length="450" mass="52453">MKCFSFLLFFLFFAKCACFRILGLNPFDGKSHFVMFERLYMELARRGHELDVLSHFPREKPVPRYTDISLKGSLPNLVGNFSFELVKDTTTTTMMNIITGMCGTNICENAFKHPLTLKLKNTKKKYDLIITEIFGTDCMFGFAHHFDVPVVTLTTSVNQPWGNSRFGNPEEPTYIPSYFLPYTTNMSLVEKFWNIWNSFYTKIYYYKKSIEPSDYYVKQFFGEDTPHLTELISRYSSLHMVNSHFSINPARPWVPNVIEVGGLHINDPRPLTDSYKTVMSLEDKYKGVVYMSFGSLLMLQTLPLDGLKVLFSTFSLLSDYKFLVKGDKSKIPDSVIISPNVIFKSWTPQIDILYMSKEEILNVLKELLENPKYRETAKQLSIQFKDRPLSAMDTAIYWIEYVIRHNGAKQLRSHASDMTFFEYYYIDIFLGIFLPFYIIKKLIASKLKRR</sequence>
<evidence type="ECO:0000313" key="6">
    <source>
        <dbReference type="Proteomes" id="UP000192223"/>
    </source>
</evidence>
<dbReference type="SUPFAM" id="SSF53756">
    <property type="entry name" value="UDP-Glycosyltransferase/glycogen phosphorylase"/>
    <property type="match status" value="1"/>
</dbReference>
<name>A0A1W4WCF4_AGRPL</name>
<dbReference type="Proteomes" id="UP000192223">
    <property type="component" value="Unplaced"/>
</dbReference>
<evidence type="ECO:0000256" key="5">
    <source>
        <dbReference type="SAM" id="SignalP"/>
    </source>
</evidence>
<gene>
    <name evidence="7" type="primary">LOC108734544</name>
</gene>
<dbReference type="GO" id="GO:0008194">
    <property type="term" value="F:UDP-glycosyltransferase activity"/>
    <property type="evidence" value="ECO:0007669"/>
    <property type="project" value="InterPro"/>
</dbReference>
<dbReference type="InterPro" id="IPR002213">
    <property type="entry name" value="UDP_glucos_trans"/>
</dbReference>
<protein>
    <submittedName>
        <fullName evidence="7">UDP-glucuronosyltransferase 2B20 isoform X2</fullName>
    </submittedName>
</protein>